<keyword evidence="3" id="KW-0540">Nuclease</keyword>
<reference evidence="16" key="1">
    <citation type="submission" date="2025-05" db="UniProtKB">
        <authorList>
            <consortium name="Ensembl"/>
        </authorList>
    </citation>
    <scope>IDENTIFICATION</scope>
</reference>
<dbReference type="STRING" id="56723.ENSLBEP00000007609"/>
<dbReference type="GO" id="GO:0006308">
    <property type="term" value="P:DNA catabolic process"/>
    <property type="evidence" value="ECO:0007669"/>
    <property type="project" value="InterPro"/>
</dbReference>
<feature type="signal peptide" evidence="14">
    <location>
        <begin position="1"/>
        <end position="22"/>
    </location>
</feature>
<evidence type="ECO:0000256" key="7">
    <source>
        <dbReference type="ARBA" id="ARBA00022824"/>
    </source>
</evidence>
<dbReference type="Proteomes" id="UP000261660">
    <property type="component" value="Unplaced"/>
</dbReference>
<evidence type="ECO:0000313" key="17">
    <source>
        <dbReference type="Proteomes" id="UP000261660"/>
    </source>
</evidence>
<evidence type="ECO:0000256" key="6">
    <source>
        <dbReference type="ARBA" id="ARBA00022801"/>
    </source>
</evidence>
<protein>
    <recommendedName>
        <fullName evidence="10">Deoxyribonuclease-1-like 1</fullName>
    </recommendedName>
    <alternativeName>
        <fullName evidence="12">DNase X</fullName>
    </alternativeName>
    <alternativeName>
        <fullName evidence="11">Deoxyribonuclease I-like 1</fullName>
    </alternativeName>
</protein>
<dbReference type="AlphaFoldDB" id="A0A3Q3EK47"/>
<dbReference type="PROSITE" id="PS00919">
    <property type="entry name" value="DNASE_I_1"/>
    <property type="match status" value="1"/>
</dbReference>
<comment type="subcellular location">
    <subcellularLocation>
        <location evidence="1">Endoplasmic reticulum</location>
    </subcellularLocation>
</comment>
<keyword evidence="6" id="KW-0378">Hydrolase</keyword>
<dbReference type="InterPro" id="IPR018057">
    <property type="entry name" value="Deoxyribonuclease-1_AS"/>
</dbReference>
<evidence type="ECO:0000313" key="16">
    <source>
        <dbReference type="Ensembl" id="ENSLBEP00000007609.1"/>
    </source>
</evidence>
<dbReference type="InterPro" id="IPR005135">
    <property type="entry name" value="Endo/exonuclease/phosphatase"/>
</dbReference>
<organism evidence="16 17">
    <name type="scientific">Labrus bergylta</name>
    <name type="common">ballan wrasse</name>
    <dbReference type="NCBI Taxonomy" id="56723"/>
    <lineage>
        <taxon>Eukaryota</taxon>
        <taxon>Metazoa</taxon>
        <taxon>Chordata</taxon>
        <taxon>Craniata</taxon>
        <taxon>Vertebrata</taxon>
        <taxon>Euteleostomi</taxon>
        <taxon>Actinopterygii</taxon>
        <taxon>Neopterygii</taxon>
        <taxon>Teleostei</taxon>
        <taxon>Neoteleostei</taxon>
        <taxon>Acanthomorphata</taxon>
        <taxon>Eupercaria</taxon>
        <taxon>Labriformes</taxon>
        <taxon>Labridae</taxon>
        <taxon>Labrus</taxon>
    </lineage>
</organism>
<dbReference type="PANTHER" id="PTHR11371:SF28">
    <property type="entry name" value="DEOXYRIBONUCLEASE-1-LIKE 1"/>
    <property type="match status" value="1"/>
</dbReference>
<dbReference type="PANTHER" id="PTHR11371">
    <property type="entry name" value="DEOXYRIBONUCLEASE"/>
    <property type="match status" value="1"/>
</dbReference>
<keyword evidence="4 14" id="KW-0732">Signal</keyword>
<keyword evidence="9" id="KW-0325">Glycoprotein</keyword>
<evidence type="ECO:0000256" key="2">
    <source>
        <dbReference type="ARBA" id="ARBA00007359"/>
    </source>
</evidence>
<evidence type="ECO:0000256" key="14">
    <source>
        <dbReference type="SAM" id="SignalP"/>
    </source>
</evidence>
<dbReference type="GO" id="GO:0005634">
    <property type="term" value="C:nucleus"/>
    <property type="evidence" value="ECO:0007669"/>
    <property type="project" value="TreeGrafter"/>
</dbReference>
<keyword evidence="7" id="KW-0256">Endoplasmic reticulum</keyword>
<keyword evidence="5" id="KW-0255">Endonuclease</keyword>
<dbReference type="PRINTS" id="PR00130">
    <property type="entry name" value="DNASEI"/>
</dbReference>
<dbReference type="PIRSF" id="PIRSF000988">
    <property type="entry name" value="DNase_I_euk"/>
    <property type="match status" value="1"/>
</dbReference>
<feature type="domain" description="Endonuclease/exonuclease/phosphatase" evidence="15">
    <location>
        <begin position="36"/>
        <end position="301"/>
    </location>
</feature>
<keyword evidence="8 13" id="KW-1015">Disulfide bond</keyword>
<dbReference type="GO" id="GO:0003677">
    <property type="term" value="F:DNA binding"/>
    <property type="evidence" value="ECO:0007669"/>
    <property type="project" value="TreeGrafter"/>
</dbReference>
<evidence type="ECO:0000256" key="4">
    <source>
        <dbReference type="ARBA" id="ARBA00022729"/>
    </source>
</evidence>
<evidence type="ECO:0000256" key="10">
    <source>
        <dbReference type="ARBA" id="ARBA00041152"/>
    </source>
</evidence>
<dbReference type="SUPFAM" id="SSF56219">
    <property type="entry name" value="DNase I-like"/>
    <property type="match status" value="1"/>
</dbReference>
<dbReference type="InterPro" id="IPR036691">
    <property type="entry name" value="Endo/exonu/phosph_ase_sf"/>
</dbReference>
<evidence type="ECO:0000256" key="9">
    <source>
        <dbReference type="ARBA" id="ARBA00023180"/>
    </source>
</evidence>
<accession>A0A3Q3EK47</accession>
<evidence type="ECO:0000256" key="5">
    <source>
        <dbReference type="ARBA" id="ARBA00022759"/>
    </source>
</evidence>
<sequence length="341" mass="39296">MRWRSLPLLLLLLVSFLLVCRAKRSEFRICAYTLQRFNSEKASDSRLMHTLTRIVSRCDITLLQEVMDPDGKAIRSLLASLNRYEDYNYKVVSSKSLGTSANNMQQYVFIYRTDTVSVLGEHQYKKTQSFTREPFAVHFQSQRTAIKEFILVPLHSEPTRAVQEIDRLYDVFVEVSKKWKNTNVMFLGGFYASCAYMNRQDRKKIRLLQTKFSWLIADRVDTTVTDMTSCAYDRIVVHGQPFLRGVKAYSAKVFNFGKDLKIPRTKVRVSSFMFFCTLNQVNCSVMIWTLCSFASACQVVEISDHYPVEVILQSSALLLQATPFLSLLFICTVVQSFLSAL</sequence>
<feature type="disulfide bond" description="Essential for enzymatic activity" evidence="13">
    <location>
        <begin position="194"/>
        <end position="230"/>
    </location>
</feature>
<keyword evidence="17" id="KW-1185">Reference proteome</keyword>
<evidence type="ECO:0000256" key="13">
    <source>
        <dbReference type="PIRSR" id="PIRSR000988-2"/>
    </source>
</evidence>
<evidence type="ECO:0000256" key="1">
    <source>
        <dbReference type="ARBA" id="ARBA00004240"/>
    </source>
</evidence>
<comment type="similarity">
    <text evidence="2">Belongs to the DNase I family.</text>
</comment>
<evidence type="ECO:0000256" key="12">
    <source>
        <dbReference type="ARBA" id="ARBA00043073"/>
    </source>
</evidence>
<evidence type="ECO:0000256" key="3">
    <source>
        <dbReference type="ARBA" id="ARBA00022722"/>
    </source>
</evidence>
<dbReference type="GeneTree" id="ENSGT00950000182846"/>
<dbReference type="SMART" id="SM00476">
    <property type="entry name" value="DNaseIc"/>
    <property type="match status" value="1"/>
</dbReference>
<dbReference type="InterPro" id="IPR016202">
    <property type="entry name" value="DNase_I"/>
</dbReference>
<dbReference type="GO" id="GO:0004530">
    <property type="term" value="F:deoxyribonuclease I activity"/>
    <property type="evidence" value="ECO:0007669"/>
    <property type="project" value="TreeGrafter"/>
</dbReference>
<evidence type="ECO:0000256" key="11">
    <source>
        <dbReference type="ARBA" id="ARBA00042003"/>
    </source>
</evidence>
<evidence type="ECO:0000256" key="8">
    <source>
        <dbReference type="ARBA" id="ARBA00023157"/>
    </source>
</evidence>
<name>A0A3Q3EK47_9LABR</name>
<dbReference type="Ensembl" id="ENSLBET00000008001.1">
    <property type="protein sequence ID" value="ENSLBEP00000007609.1"/>
    <property type="gene ID" value="ENSLBEG00000005894.1"/>
</dbReference>
<evidence type="ECO:0000259" key="15">
    <source>
        <dbReference type="Pfam" id="PF03372"/>
    </source>
</evidence>
<dbReference type="Gene3D" id="3.60.10.10">
    <property type="entry name" value="Endonuclease/exonuclease/phosphatase"/>
    <property type="match status" value="1"/>
</dbReference>
<proteinExistence type="inferred from homology"/>
<dbReference type="Pfam" id="PF03372">
    <property type="entry name" value="Exo_endo_phos"/>
    <property type="match status" value="1"/>
</dbReference>
<dbReference type="Ensembl" id="ENSLBET00000027682.1">
    <property type="protein sequence ID" value="ENSLBEP00000026385.1"/>
    <property type="gene ID" value="ENSLBEG00000020098.1"/>
</dbReference>
<feature type="chain" id="PRO_5044598554" description="Deoxyribonuclease-1-like 1" evidence="14">
    <location>
        <begin position="23"/>
        <end position="341"/>
    </location>
</feature>
<dbReference type="GO" id="GO:0005783">
    <property type="term" value="C:endoplasmic reticulum"/>
    <property type="evidence" value="ECO:0007669"/>
    <property type="project" value="UniProtKB-SubCell"/>
</dbReference>